<accession>A0AAD9Z0Q4</accession>
<gene>
    <name evidence="5" type="ORF">OEA41_008764</name>
</gene>
<comment type="subcellular location">
    <subcellularLocation>
        <location evidence="1">Nucleus</location>
    </subcellularLocation>
</comment>
<dbReference type="InterPro" id="IPR013257">
    <property type="entry name" value="SRI"/>
</dbReference>
<feature type="compositionally biased region" description="Basic and acidic residues" evidence="3">
    <location>
        <begin position="61"/>
        <end position="79"/>
    </location>
</feature>
<dbReference type="Proteomes" id="UP001276659">
    <property type="component" value="Unassembled WGS sequence"/>
</dbReference>
<protein>
    <recommendedName>
        <fullName evidence="4">Set2 Rpb1 interacting domain-containing protein</fullName>
    </recommendedName>
</protein>
<dbReference type="AlphaFoldDB" id="A0AAD9Z0Q4"/>
<feature type="compositionally biased region" description="Basic and acidic residues" evidence="3">
    <location>
        <begin position="90"/>
        <end position="107"/>
    </location>
</feature>
<dbReference type="InterPro" id="IPR038190">
    <property type="entry name" value="SRI_sf"/>
</dbReference>
<dbReference type="GO" id="GO:0005694">
    <property type="term" value="C:chromosome"/>
    <property type="evidence" value="ECO:0007669"/>
    <property type="project" value="InterPro"/>
</dbReference>
<dbReference type="GO" id="GO:0006355">
    <property type="term" value="P:regulation of DNA-templated transcription"/>
    <property type="evidence" value="ECO:0007669"/>
    <property type="project" value="InterPro"/>
</dbReference>
<evidence type="ECO:0000313" key="6">
    <source>
        <dbReference type="Proteomes" id="UP001276659"/>
    </source>
</evidence>
<dbReference type="EMBL" id="JASNWA010000009">
    <property type="protein sequence ID" value="KAK3169381.1"/>
    <property type="molecule type" value="Genomic_DNA"/>
</dbReference>
<keyword evidence="6" id="KW-1185">Reference proteome</keyword>
<proteinExistence type="predicted"/>
<comment type="caution">
    <text evidence="5">The sequence shown here is derived from an EMBL/GenBank/DDBJ whole genome shotgun (WGS) entry which is preliminary data.</text>
</comment>
<feature type="region of interest" description="Disordered" evidence="3">
    <location>
        <begin position="24"/>
        <end position="48"/>
    </location>
</feature>
<evidence type="ECO:0000256" key="3">
    <source>
        <dbReference type="SAM" id="MobiDB-lite"/>
    </source>
</evidence>
<feature type="compositionally biased region" description="Acidic residues" evidence="3">
    <location>
        <begin position="143"/>
        <end position="155"/>
    </location>
</feature>
<evidence type="ECO:0000313" key="5">
    <source>
        <dbReference type="EMBL" id="KAK3169381.1"/>
    </source>
</evidence>
<evidence type="ECO:0000256" key="2">
    <source>
        <dbReference type="ARBA" id="ARBA00023242"/>
    </source>
</evidence>
<reference evidence="5" key="1">
    <citation type="submission" date="2022-11" db="EMBL/GenBank/DDBJ databases">
        <title>Chromosomal genome sequence assembly and mating type (MAT) locus characterization of the leprose asexual lichenized fungus Lepraria neglecta (Nyl.) Erichsen.</title>
        <authorList>
            <person name="Allen J.L."/>
            <person name="Pfeffer B."/>
        </authorList>
    </citation>
    <scope>NUCLEOTIDE SEQUENCE</scope>
    <source>
        <strain evidence="5">Allen 5258</strain>
    </source>
</reference>
<feature type="domain" description="Set2 Rpb1 interacting" evidence="4">
    <location>
        <begin position="3"/>
        <end position="65"/>
    </location>
</feature>
<dbReference type="Gene3D" id="1.10.1740.100">
    <property type="entry name" value="Set2, Rpb1 interacting domain"/>
    <property type="match status" value="1"/>
</dbReference>
<evidence type="ECO:0000259" key="4">
    <source>
        <dbReference type="Pfam" id="PF08236"/>
    </source>
</evidence>
<feature type="compositionally biased region" description="Pro residues" evidence="3">
    <location>
        <begin position="166"/>
        <end position="176"/>
    </location>
</feature>
<feature type="region of interest" description="Disordered" evidence="3">
    <location>
        <begin position="61"/>
        <end position="281"/>
    </location>
</feature>
<keyword evidence="2" id="KW-0539">Nucleus</keyword>
<organism evidence="5 6">
    <name type="scientific">Lepraria neglecta</name>
    <dbReference type="NCBI Taxonomy" id="209136"/>
    <lineage>
        <taxon>Eukaryota</taxon>
        <taxon>Fungi</taxon>
        <taxon>Dikarya</taxon>
        <taxon>Ascomycota</taxon>
        <taxon>Pezizomycotina</taxon>
        <taxon>Lecanoromycetes</taxon>
        <taxon>OSLEUM clade</taxon>
        <taxon>Lecanoromycetidae</taxon>
        <taxon>Lecanorales</taxon>
        <taxon>Lecanorineae</taxon>
        <taxon>Stereocaulaceae</taxon>
        <taxon>Lepraria</taxon>
    </lineage>
</organism>
<dbReference type="Pfam" id="PF08236">
    <property type="entry name" value="SRI"/>
    <property type="match status" value="1"/>
</dbReference>
<feature type="compositionally biased region" description="Basic and acidic residues" evidence="3">
    <location>
        <begin position="29"/>
        <end position="48"/>
    </location>
</feature>
<feature type="compositionally biased region" description="Polar residues" evidence="3">
    <location>
        <begin position="185"/>
        <end position="204"/>
    </location>
</feature>
<sequence>MEKFKGKLSRDDLKRFAKEISKKLVSSDYKNHRVEDPTKISSRQEKQVKKYVQDYFEKAVAKKKEHDKKKAERKAKEEESGGLAASEPAAKVKKEEEHHSDGERDMAMSDDEDVKPKQETATPVTPLDQLLNAEGLKRKRGEDDDPDSIKEEDENATPSKRLRSETPPPPPPPPPANGMHLDPATPSNDIIDNGMSSNDLAGDTSTDESPMDNSNGPPPPRPLPQATDAQYDDMDISGHAHTPDTPNMNSPDYEDNVNERESHLSGHRRGQVPELQIQGGA</sequence>
<name>A0AAD9Z0Q4_9LECA</name>
<evidence type="ECO:0000256" key="1">
    <source>
        <dbReference type="ARBA" id="ARBA00004123"/>
    </source>
</evidence>